<evidence type="ECO:0000256" key="4">
    <source>
        <dbReference type="ARBA" id="ARBA00022884"/>
    </source>
</evidence>
<dbReference type="InterPro" id="IPR001737">
    <property type="entry name" value="KsgA/Erm"/>
</dbReference>
<reference evidence="6 7" key="1">
    <citation type="journal article" date="2020" name="Antonie Van Leeuwenhoek">
        <title>Rhodopirellula heiligendammensis sp. nov., Rhodopirellula pilleata sp. nov., and Rhodopirellula solitaria sp. nov. isolated from natural or artificial marine surfaces in Northern Germany and California, USA, and emended description of the genus Rhodopirellula.</title>
        <authorList>
            <person name="Kallscheuer N."/>
            <person name="Wiegand S."/>
            <person name="Jogler M."/>
            <person name="Boedeker C."/>
            <person name="Peeters S.H."/>
            <person name="Rast P."/>
            <person name="Heuer A."/>
            <person name="Jetten M.S.M."/>
            <person name="Rohde M."/>
            <person name="Jogler C."/>
        </authorList>
    </citation>
    <scope>NUCLEOTIDE SEQUENCE [LARGE SCALE GENOMIC DNA]</scope>
    <source>
        <strain evidence="6 7">Poly21</strain>
    </source>
</reference>
<organism evidence="6 7">
    <name type="scientific">Allorhodopirellula heiligendammensis</name>
    <dbReference type="NCBI Taxonomy" id="2714739"/>
    <lineage>
        <taxon>Bacteria</taxon>
        <taxon>Pseudomonadati</taxon>
        <taxon>Planctomycetota</taxon>
        <taxon>Planctomycetia</taxon>
        <taxon>Pirellulales</taxon>
        <taxon>Pirellulaceae</taxon>
        <taxon>Allorhodopirellula</taxon>
    </lineage>
</organism>
<dbReference type="PANTHER" id="PTHR11727:SF14">
    <property type="entry name" value="BLL8166 PROTEIN"/>
    <property type="match status" value="1"/>
</dbReference>
<gene>
    <name evidence="6" type="ORF">Poly21_28440</name>
</gene>
<sequence length="200" mass="22112">MTSQAAIPRRRPYWTRAIAVMKEWLRCPSQVASIIPSFPFLTEQIADRDCVRSAQRIVDLGPGTGGTTERLLKHAGPDCRVLAIEKATGFIEPLEEIGDSRLTVVQDDVVGLERVLMIHDFKSPDVIVSGIPFSSLDAETAESTIKAIHRDLSVGGTFIAYQLRSHVVTYAEPLFGKPTVTNVILNLPPLRVFTWTKNAE</sequence>
<keyword evidence="1 6" id="KW-0489">Methyltransferase</keyword>
<evidence type="ECO:0000256" key="3">
    <source>
        <dbReference type="ARBA" id="ARBA00022691"/>
    </source>
</evidence>
<dbReference type="Pfam" id="PF00398">
    <property type="entry name" value="RrnaAD"/>
    <property type="match status" value="1"/>
</dbReference>
<dbReference type="GO" id="GO:0000179">
    <property type="term" value="F:rRNA (adenine-N6,N6-)-dimethyltransferase activity"/>
    <property type="evidence" value="ECO:0007669"/>
    <property type="project" value="InterPro"/>
</dbReference>
<dbReference type="EMBL" id="SJPU01000002">
    <property type="protein sequence ID" value="TWU15647.1"/>
    <property type="molecule type" value="Genomic_DNA"/>
</dbReference>
<comment type="caution">
    <text evidence="6">The sequence shown here is derived from an EMBL/GenBank/DDBJ whole genome shotgun (WGS) entry which is preliminary data.</text>
</comment>
<evidence type="ECO:0000313" key="6">
    <source>
        <dbReference type="EMBL" id="TWU15647.1"/>
    </source>
</evidence>
<evidence type="ECO:0000256" key="2">
    <source>
        <dbReference type="ARBA" id="ARBA00022679"/>
    </source>
</evidence>
<dbReference type="SMART" id="SM00650">
    <property type="entry name" value="rADc"/>
    <property type="match status" value="1"/>
</dbReference>
<evidence type="ECO:0000313" key="7">
    <source>
        <dbReference type="Proteomes" id="UP000319908"/>
    </source>
</evidence>
<name>A0A5C6BVG7_9BACT</name>
<dbReference type="PANTHER" id="PTHR11727">
    <property type="entry name" value="DIMETHYLADENOSINE TRANSFERASE"/>
    <property type="match status" value="1"/>
</dbReference>
<evidence type="ECO:0000259" key="5">
    <source>
        <dbReference type="SMART" id="SM00650"/>
    </source>
</evidence>
<dbReference type="GO" id="GO:0003723">
    <property type="term" value="F:RNA binding"/>
    <property type="evidence" value="ECO:0007669"/>
    <property type="project" value="UniProtKB-KW"/>
</dbReference>
<dbReference type="Gene3D" id="3.40.50.150">
    <property type="entry name" value="Vaccinia Virus protein VP39"/>
    <property type="match status" value="1"/>
</dbReference>
<dbReference type="Proteomes" id="UP000319908">
    <property type="component" value="Unassembled WGS sequence"/>
</dbReference>
<proteinExistence type="predicted"/>
<keyword evidence="4" id="KW-0694">RNA-binding</keyword>
<dbReference type="RefSeq" id="WP_146407474.1">
    <property type="nucleotide sequence ID" value="NZ_SJPU01000002.1"/>
</dbReference>
<keyword evidence="7" id="KW-1185">Reference proteome</keyword>
<dbReference type="InterPro" id="IPR029063">
    <property type="entry name" value="SAM-dependent_MTases_sf"/>
</dbReference>
<dbReference type="SUPFAM" id="SSF53335">
    <property type="entry name" value="S-adenosyl-L-methionine-dependent methyltransferases"/>
    <property type="match status" value="1"/>
</dbReference>
<protein>
    <submittedName>
        <fullName evidence="6">16S ribosomal RNA methyltransferase KsgA/Dim1 family protein</fullName>
    </submittedName>
</protein>
<dbReference type="OrthoDB" id="9805585at2"/>
<dbReference type="InterPro" id="IPR020598">
    <property type="entry name" value="rRNA_Ade_methylase_Trfase_N"/>
</dbReference>
<keyword evidence="2" id="KW-0808">Transferase</keyword>
<feature type="domain" description="Ribosomal RNA adenine methylase transferase N-terminal" evidence="5">
    <location>
        <begin position="41"/>
        <end position="191"/>
    </location>
</feature>
<dbReference type="CDD" id="cd02440">
    <property type="entry name" value="AdoMet_MTases"/>
    <property type="match status" value="1"/>
</dbReference>
<accession>A0A5C6BVG7</accession>
<keyword evidence="3" id="KW-0949">S-adenosyl-L-methionine</keyword>
<evidence type="ECO:0000256" key="1">
    <source>
        <dbReference type="ARBA" id="ARBA00022603"/>
    </source>
</evidence>
<dbReference type="AlphaFoldDB" id="A0A5C6BVG7"/>